<evidence type="ECO:0000313" key="3">
    <source>
        <dbReference type="Proteomes" id="UP000292082"/>
    </source>
</evidence>
<reference evidence="2 3" key="1">
    <citation type="submission" date="2019-01" db="EMBL/GenBank/DDBJ databases">
        <title>Draft genome sequences of three monokaryotic isolates of the white-rot basidiomycete fungus Dichomitus squalens.</title>
        <authorList>
            <consortium name="DOE Joint Genome Institute"/>
            <person name="Lopez S.C."/>
            <person name="Andreopoulos B."/>
            <person name="Pangilinan J."/>
            <person name="Lipzen A."/>
            <person name="Riley R."/>
            <person name="Ahrendt S."/>
            <person name="Ng V."/>
            <person name="Barry K."/>
            <person name="Daum C."/>
            <person name="Grigoriev I.V."/>
            <person name="Hilden K.S."/>
            <person name="Makela M.R."/>
            <person name="de Vries R.P."/>
        </authorList>
    </citation>
    <scope>NUCLEOTIDE SEQUENCE [LARGE SCALE GENOMIC DNA]</scope>
    <source>
        <strain evidence="2 3">CBS 464.89</strain>
    </source>
</reference>
<keyword evidence="1" id="KW-0812">Transmembrane</keyword>
<organism evidence="2 3">
    <name type="scientific">Dichomitus squalens</name>
    <dbReference type="NCBI Taxonomy" id="114155"/>
    <lineage>
        <taxon>Eukaryota</taxon>
        <taxon>Fungi</taxon>
        <taxon>Dikarya</taxon>
        <taxon>Basidiomycota</taxon>
        <taxon>Agaricomycotina</taxon>
        <taxon>Agaricomycetes</taxon>
        <taxon>Polyporales</taxon>
        <taxon>Polyporaceae</taxon>
        <taxon>Dichomitus</taxon>
    </lineage>
</organism>
<dbReference type="Proteomes" id="UP000292082">
    <property type="component" value="Unassembled WGS sequence"/>
</dbReference>
<dbReference type="AlphaFoldDB" id="A0A4Q9PJK4"/>
<sequence>MRHVHLSSQESLPKTSILTVFVTTSLRYSIRHLFFQVYTHCPRRLYRHFPSYVQQSTRVLYLSMVSLVTIPCLAYAGYIAMLP</sequence>
<proteinExistence type="predicted"/>
<dbReference type="EMBL" id="ML145193">
    <property type="protein sequence ID" value="TBU54265.1"/>
    <property type="molecule type" value="Genomic_DNA"/>
</dbReference>
<evidence type="ECO:0000256" key="1">
    <source>
        <dbReference type="SAM" id="Phobius"/>
    </source>
</evidence>
<keyword evidence="1" id="KW-1133">Transmembrane helix</keyword>
<gene>
    <name evidence="2" type="ORF">BD310DRAFT_98265</name>
</gene>
<protein>
    <submittedName>
        <fullName evidence="2">Uncharacterized protein</fullName>
    </submittedName>
</protein>
<keyword evidence="3" id="KW-1185">Reference proteome</keyword>
<evidence type="ECO:0000313" key="2">
    <source>
        <dbReference type="EMBL" id="TBU54265.1"/>
    </source>
</evidence>
<feature type="transmembrane region" description="Helical" evidence="1">
    <location>
        <begin position="59"/>
        <end position="81"/>
    </location>
</feature>
<keyword evidence="1" id="KW-0472">Membrane</keyword>
<name>A0A4Q9PJK4_9APHY</name>
<accession>A0A4Q9PJK4</accession>